<organism evidence="1 2">
    <name type="scientific">Nonomuraea spiralis</name>
    <dbReference type="NCBI Taxonomy" id="46182"/>
    <lineage>
        <taxon>Bacteria</taxon>
        <taxon>Bacillati</taxon>
        <taxon>Actinomycetota</taxon>
        <taxon>Actinomycetes</taxon>
        <taxon>Streptosporangiales</taxon>
        <taxon>Streptosporangiaceae</taxon>
        <taxon>Nonomuraea</taxon>
    </lineage>
</organism>
<accession>A0ABV5IQN5</accession>
<comment type="caution">
    <text evidence="1">The sequence shown here is derived from an EMBL/GenBank/DDBJ whole genome shotgun (WGS) entry which is preliminary data.</text>
</comment>
<sequence length="151" mass="16076">MAERPGVLWVNDRVVFSGAEHTVVALSGNAVRLLSVAEETTVVALPYLLSADDFEVVGTGGRIKVAPQGLLEALPEHVTETTRLWERHLVEIETGLPPDAPEGTVPKPEYDPIARSLTERERAKAAELSAATLFLLPYAAAMAPGGAPITV</sequence>
<protein>
    <submittedName>
        <fullName evidence="1">Uncharacterized protein</fullName>
    </submittedName>
</protein>
<dbReference type="EMBL" id="JBHMEI010000039">
    <property type="protein sequence ID" value="MFB9206647.1"/>
    <property type="molecule type" value="Genomic_DNA"/>
</dbReference>
<gene>
    <name evidence="1" type="ORF">ACFFV7_36015</name>
</gene>
<evidence type="ECO:0000313" key="1">
    <source>
        <dbReference type="EMBL" id="MFB9206647.1"/>
    </source>
</evidence>
<evidence type="ECO:0000313" key="2">
    <source>
        <dbReference type="Proteomes" id="UP001589647"/>
    </source>
</evidence>
<dbReference type="Proteomes" id="UP001589647">
    <property type="component" value="Unassembled WGS sequence"/>
</dbReference>
<reference evidence="1 2" key="1">
    <citation type="submission" date="2024-09" db="EMBL/GenBank/DDBJ databases">
        <authorList>
            <person name="Sun Q."/>
            <person name="Mori K."/>
        </authorList>
    </citation>
    <scope>NUCLEOTIDE SEQUENCE [LARGE SCALE GENOMIC DNA]</scope>
    <source>
        <strain evidence="1 2">CCM 3426</strain>
    </source>
</reference>
<keyword evidence="2" id="KW-1185">Reference proteome</keyword>
<dbReference type="RefSeq" id="WP_189650703.1">
    <property type="nucleotide sequence ID" value="NZ_BMRC01000015.1"/>
</dbReference>
<proteinExistence type="predicted"/>
<name>A0ABV5IQN5_9ACTN</name>